<accession>A0ABV8UVZ1</accession>
<keyword evidence="2" id="KW-0521">NADP</keyword>
<evidence type="ECO:0000256" key="2">
    <source>
        <dbReference type="ARBA" id="ARBA00022857"/>
    </source>
</evidence>
<dbReference type="InterPro" id="IPR003033">
    <property type="entry name" value="SCP2_sterol-bd_dom"/>
</dbReference>
<dbReference type="Proteomes" id="UP001595733">
    <property type="component" value="Unassembled WGS sequence"/>
</dbReference>
<keyword evidence="3" id="KW-0560">Oxidoreductase</keyword>
<dbReference type="EMBL" id="JBHSEF010000022">
    <property type="protein sequence ID" value="MFC4355209.1"/>
    <property type="molecule type" value="Genomic_DNA"/>
</dbReference>
<comment type="similarity">
    <text evidence="1">Belongs to the short-chain dehydrogenases/reductases (SDR) family.</text>
</comment>
<evidence type="ECO:0000256" key="3">
    <source>
        <dbReference type="ARBA" id="ARBA00023002"/>
    </source>
</evidence>
<dbReference type="RefSeq" id="WP_378141609.1">
    <property type="nucleotide sequence ID" value="NZ_JBHSEF010000022.1"/>
</dbReference>
<gene>
    <name evidence="5" type="ORF">ACFO0S_09135</name>
</gene>
<evidence type="ECO:0000313" key="6">
    <source>
        <dbReference type="Proteomes" id="UP001595733"/>
    </source>
</evidence>
<comment type="caution">
    <text evidence="5">The sequence shown here is derived from an EMBL/GenBank/DDBJ whole genome shotgun (WGS) entry which is preliminary data.</text>
</comment>
<evidence type="ECO:0000256" key="1">
    <source>
        <dbReference type="ARBA" id="ARBA00006484"/>
    </source>
</evidence>
<dbReference type="SUPFAM" id="SSF55718">
    <property type="entry name" value="SCP-like"/>
    <property type="match status" value="1"/>
</dbReference>
<dbReference type="PANTHER" id="PTHR42808:SF3">
    <property type="entry name" value="HYDROXYSTEROID DEHYDROGENASE-LIKE PROTEIN 2"/>
    <property type="match status" value="1"/>
</dbReference>
<dbReference type="Gene3D" id="3.30.1050.10">
    <property type="entry name" value="SCP2 sterol-binding domain"/>
    <property type="match status" value="1"/>
</dbReference>
<dbReference type="InterPro" id="IPR051935">
    <property type="entry name" value="HSDL2"/>
</dbReference>
<name>A0ABV8UVZ1_9BACL</name>
<evidence type="ECO:0000259" key="4">
    <source>
        <dbReference type="Pfam" id="PF02036"/>
    </source>
</evidence>
<dbReference type="Pfam" id="PF02036">
    <property type="entry name" value="SCP2"/>
    <property type="match status" value="1"/>
</dbReference>
<feature type="domain" description="SCP2" evidence="4">
    <location>
        <begin position="24"/>
        <end position="102"/>
    </location>
</feature>
<reference evidence="6" key="1">
    <citation type="journal article" date="2019" name="Int. J. Syst. Evol. Microbiol.">
        <title>The Global Catalogue of Microorganisms (GCM) 10K type strain sequencing project: providing services to taxonomists for standard genome sequencing and annotation.</title>
        <authorList>
            <consortium name="The Broad Institute Genomics Platform"/>
            <consortium name="The Broad Institute Genome Sequencing Center for Infectious Disease"/>
            <person name="Wu L."/>
            <person name="Ma J."/>
        </authorList>
    </citation>
    <scope>NUCLEOTIDE SEQUENCE [LARGE SCALE GENOMIC DNA]</scope>
    <source>
        <strain evidence="6">CCUG 50353</strain>
    </source>
</reference>
<protein>
    <submittedName>
        <fullName evidence="5">SCP2 sterol-binding domain-containing protein</fullName>
    </submittedName>
</protein>
<sequence length="106" mass="11823">MSIWNEIEEKLNANPTPIQDESVRYEFHLLGDSEENKQLVLINGKATIEEVGSGEPNCILKMSASDFAKLIHGDLKATSAFMFGKLKVEGSMGYALKLEKILSEYQ</sequence>
<organism evidence="5 6">
    <name type="scientific">Chryseomicrobium palamuruense</name>
    <dbReference type="NCBI Taxonomy" id="682973"/>
    <lineage>
        <taxon>Bacteria</taxon>
        <taxon>Bacillati</taxon>
        <taxon>Bacillota</taxon>
        <taxon>Bacilli</taxon>
        <taxon>Bacillales</taxon>
        <taxon>Caryophanaceae</taxon>
        <taxon>Chryseomicrobium</taxon>
    </lineage>
</organism>
<evidence type="ECO:0000313" key="5">
    <source>
        <dbReference type="EMBL" id="MFC4355209.1"/>
    </source>
</evidence>
<keyword evidence="6" id="KW-1185">Reference proteome</keyword>
<proteinExistence type="inferred from homology"/>
<dbReference type="PANTHER" id="PTHR42808">
    <property type="entry name" value="HYDROXYSTEROID DEHYDROGENASE-LIKE PROTEIN 2"/>
    <property type="match status" value="1"/>
</dbReference>
<dbReference type="InterPro" id="IPR036527">
    <property type="entry name" value="SCP2_sterol-bd_dom_sf"/>
</dbReference>